<sequence length="134" mass="14628">MKHASLALAIRLLFAACLLIGTANHLYSGLHFGWLWDYGYGDAPLGSRLFWAALTVLDPVVAVLVLRKPRVGIACAAILILIDVLHNSVYVAAHHQWLETFYLGQVGFLLLIAVLGPFAWAHSPGIRPSSARTE</sequence>
<feature type="transmembrane region" description="Helical" evidence="1">
    <location>
        <begin position="47"/>
        <end position="66"/>
    </location>
</feature>
<gene>
    <name evidence="2" type="ORF">LMG3458_02567</name>
</gene>
<keyword evidence="1" id="KW-1133">Transmembrane helix</keyword>
<dbReference type="AlphaFoldDB" id="A0A6S6ZXG1"/>
<name>A0A6S6ZXG1_9BURK</name>
<evidence type="ECO:0000256" key="1">
    <source>
        <dbReference type="SAM" id="Phobius"/>
    </source>
</evidence>
<dbReference type="Proteomes" id="UP000494111">
    <property type="component" value="Unassembled WGS sequence"/>
</dbReference>
<feature type="transmembrane region" description="Helical" evidence="1">
    <location>
        <begin position="101"/>
        <end position="120"/>
    </location>
</feature>
<evidence type="ECO:0000313" key="2">
    <source>
        <dbReference type="EMBL" id="CAB3699376.1"/>
    </source>
</evidence>
<organism evidence="2 3">
    <name type="scientific">Achromobacter deleyi</name>
    <dbReference type="NCBI Taxonomy" id="1353891"/>
    <lineage>
        <taxon>Bacteria</taxon>
        <taxon>Pseudomonadati</taxon>
        <taxon>Pseudomonadota</taxon>
        <taxon>Betaproteobacteria</taxon>
        <taxon>Burkholderiales</taxon>
        <taxon>Alcaligenaceae</taxon>
        <taxon>Achromobacter</taxon>
    </lineage>
</organism>
<proteinExistence type="predicted"/>
<accession>A0A6S6ZXG1</accession>
<keyword evidence="1" id="KW-0812">Transmembrane</keyword>
<evidence type="ECO:0008006" key="4">
    <source>
        <dbReference type="Google" id="ProtNLM"/>
    </source>
</evidence>
<protein>
    <recommendedName>
        <fullName evidence="4">DoxX family protein</fullName>
    </recommendedName>
</protein>
<dbReference type="EMBL" id="CADIJO010000007">
    <property type="protein sequence ID" value="CAB3699376.1"/>
    <property type="molecule type" value="Genomic_DNA"/>
</dbReference>
<evidence type="ECO:0000313" key="3">
    <source>
        <dbReference type="Proteomes" id="UP000494111"/>
    </source>
</evidence>
<feature type="transmembrane region" description="Helical" evidence="1">
    <location>
        <begin position="73"/>
        <end position="95"/>
    </location>
</feature>
<keyword evidence="1" id="KW-0472">Membrane</keyword>
<dbReference type="RefSeq" id="WP_175192771.1">
    <property type="nucleotide sequence ID" value="NZ_CADIJO010000007.1"/>
</dbReference>
<reference evidence="2 3" key="1">
    <citation type="submission" date="2020-04" db="EMBL/GenBank/DDBJ databases">
        <authorList>
            <person name="De Canck E."/>
        </authorList>
    </citation>
    <scope>NUCLEOTIDE SEQUENCE [LARGE SCALE GENOMIC DNA]</scope>
    <source>
        <strain evidence="2 3">LMG 3458</strain>
    </source>
</reference>